<dbReference type="Gene3D" id="2.40.30.170">
    <property type="match status" value="1"/>
</dbReference>
<dbReference type="PANTHER" id="PTHR30158">
    <property type="entry name" value="ACRA/E-RELATED COMPONENT OF DRUG EFFLUX TRANSPORTER"/>
    <property type="match status" value="1"/>
</dbReference>
<dbReference type="InterPro" id="IPR006143">
    <property type="entry name" value="RND_pump_MFP"/>
</dbReference>
<dbReference type="Gene3D" id="1.10.287.470">
    <property type="entry name" value="Helix hairpin bin"/>
    <property type="match status" value="1"/>
</dbReference>
<feature type="domain" description="Multidrug resistance protein MdtA-like barrel-sandwich hybrid" evidence="3">
    <location>
        <begin position="15"/>
        <end position="150"/>
    </location>
</feature>
<organism evidence="5">
    <name type="scientific">marine sediment metagenome</name>
    <dbReference type="NCBI Taxonomy" id="412755"/>
    <lineage>
        <taxon>unclassified sequences</taxon>
        <taxon>metagenomes</taxon>
        <taxon>ecological metagenomes</taxon>
    </lineage>
</organism>
<dbReference type="EMBL" id="BART01026249">
    <property type="protein sequence ID" value="GAG94631.1"/>
    <property type="molecule type" value="Genomic_DNA"/>
</dbReference>
<sequence>LTNPLEFNGNAAAVETVEVKARVSGFITEIHFSDGQRITKGDPLFSIDQRPYLVIRDQARADVAKALAELNELESEVARYKNLLPKAVVTREQYEILVAKRDVANAMLDKSRATVAQAELDLEFCQIISPLTGRVSTREVDVGDLVTGTGSSATRLTTVVTTSPIEVYFDTDERALLLARQRAIAKRGGEAVTWRDIKELEIPVSARLVTEELFLHKGILDFVDIGVKPTTGTVRCRGLLPNPEELITPGMFMRVQMTTAEPERTMLVPERSLGIDQGR</sequence>
<protein>
    <submittedName>
        <fullName evidence="5">Uncharacterized protein</fullName>
    </submittedName>
</protein>
<feature type="non-terminal residue" evidence="5">
    <location>
        <position position="1"/>
    </location>
</feature>
<dbReference type="InterPro" id="IPR058625">
    <property type="entry name" value="MdtA-like_BSH"/>
</dbReference>
<feature type="domain" description="Multidrug resistance protein MdtA-like beta-barrel" evidence="4">
    <location>
        <begin position="201"/>
        <end position="259"/>
    </location>
</feature>
<feature type="non-terminal residue" evidence="5">
    <location>
        <position position="279"/>
    </location>
</feature>
<dbReference type="SUPFAM" id="SSF111369">
    <property type="entry name" value="HlyD-like secretion proteins"/>
    <property type="match status" value="1"/>
</dbReference>
<gene>
    <name evidence="5" type="ORF">S01H4_46885</name>
</gene>
<evidence type="ECO:0000259" key="3">
    <source>
        <dbReference type="Pfam" id="PF25917"/>
    </source>
</evidence>
<comment type="caution">
    <text evidence="5">The sequence shown here is derived from an EMBL/GenBank/DDBJ whole genome shotgun (WGS) entry which is preliminary data.</text>
</comment>
<evidence type="ECO:0000313" key="5">
    <source>
        <dbReference type="EMBL" id="GAG94631.1"/>
    </source>
</evidence>
<name>X1DDY2_9ZZZZ</name>
<dbReference type="Pfam" id="PF25944">
    <property type="entry name" value="Beta-barrel_RND"/>
    <property type="match status" value="1"/>
</dbReference>
<accession>X1DDY2</accession>
<feature type="domain" description="Multidrug resistance protein MdtA-like alpha-helical hairpin" evidence="2">
    <location>
        <begin position="57"/>
        <end position="124"/>
    </location>
</feature>
<evidence type="ECO:0000259" key="2">
    <source>
        <dbReference type="Pfam" id="PF25876"/>
    </source>
</evidence>
<feature type="coiled-coil region" evidence="1">
    <location>
        <begin position="56"/>
        <end position="83"/>
    </location>
</feature>
<proteinExistence type="predicted"/>
<reference evidence="5" key="1">
    <citation type="journal article" date="2014" name="Front. Microbiol.">
        <title>High frequency of phylogenetically diverse reductive dehalogenase-homologous genes in deep subseafloor sedimentary metagenomes.</title>
        <authorList>
            <person name="Kawai M."/>
            <person name="Futagami T."/>
            <person name="Toyoda A."/>
            <person name="Takaki Y."/>
            <person name="Nishi S."/>
            <person name="Hori S."/>
            <person name="Arai W."/>
            <person name="Tsubouchi T."/>
            <person name="Morono Y."/>
            <person name="Uchiyama I."/>
            <person name="Ito T."/>
            <person name="Fujiyama A."/>
            <person name="Inagaki F."/>
            <person name="Takami H."/>
        </authorList>
    </citation>
    <scope>NUCLEOTIDE SEQUENCE</scope>
    <source>
        <strain evidence="5">Expedition CK06-06</strain>
    </source>
</reference>
<evidence type="ECO:0000259" key="4">
    <source>
        <dbReference type="Pfam" id="PF25944"/>
    </source>
</evidence>
<dbReference type="Pfam" id="PF25876">
    <property type="entry name" value="HH_MFP_RND"/>
    <property type="match status" value="1"/>
</dbReference>
<dbReference type="PANTHER" id="PTHR30158:SF10">
    <property type="entry name" value="CATION EFFLUX PUMP"/>
    <property type="match status" value="1"/>
</dbReference>
<dbReference type="Gene3D" id="2.40.50.100">
    <property type="match status" value="1"/>
</dbReference>
<keyword evidence="1" id="KW-0175">Coiled coil</keyword>
<dbReference type="GO" id="GO:0005886">
    <property type="term" value="C:plasma membrane"/>
    <property type="evidence" value="ECO:0007669"/>
    <property type="project" value="TreeGrafter"/>
</dbReference>
<dbReference type="InterPro" id="IPR058624">
    <property type="entry name" value="MdtA-like_HH"/>
</dbReference>
<dbReference type="AlphaFoldDB" id="X1DDY2"/>
<evidence type="ECO:0000256" key="1">
    <source>
        <dbReference type="SAM" id="Coils"/>
    </source>
</evidence>
<dbReference type="Pfam" id="PF25917">
    <property type="entry name" value="BSH_RND"/>
    <property type="match status" value="1"/>
</dbReference>
<dbReference type="NCBIfam" id="TIGR01730">
    <property type="entry name" value="RND_mfp"/>
    <property type="match status" value="1"/>
</dbReference>
<dbReference type="GO" id="GO:0046677">
    <property type="term" value="P:response to antibiotic"/>
    <property type="evidence" value="ECO:0007669"/>
    <property type="project" value="TreeGrafter"/>
</dbReference>
<dbReference type="GO" id="GO:0022857">
    <property type="term" value="F:transmembrane transporter activity"/>
    <property type="evidence" value="ECO:0007669"/>
    <property type="project" value="InterPro"/>
</dbReference>
<dbReference type="InterPro" id="IPR058626">
    <property type="entry name" value="MdtA-like_b-barrel"/>
</dbReference>